<evidence type="ECO:0000313" key="3">
    <source>
        <dbReference type="Proteomes" id="UP001350005"/>
    </source>
</evidence>
<dbReference type="PANTHER" id="PTHR22916:SF3">
    <property type="entry name" value="UDP-GLCNAC:BETAGAL BETA-1,3-N-ACETYLGLUCOSAMINYLTRANSFERASE-LIKE PROTEIN 1"/>
    <property type="match status" value="1"/>
</dbReference>
<dbReference type="SUPFAM" id="SSF53448">
    <property type="entry name" value="Nucleotide-diphospho-sugar transferases"/>
    <property type="match status" value="1"/>
</dbReference>
<gene>
    <name evidence="2" type="ORF">V2E39_00730</name>
</gene>
<keyword evidence="2" id="KW-0328">Glycosyltransferase</keyword>
<dbReference type="Pfam" id="PF00535">
    <property type="entry name" value="Glycos_transf_2"/>
    <property type="match status" value="1"/>
</dbReference>
<name>A0ABU7QTQ1_9FLAO</name>
<dbReference type="InterPro" id="IPR001173">
    <property type="entry name" value="Glyco_trans_2-like"/>
</dbReference>
<dbReference type="EC" id="2.4.-.-" evidence="2"/>
<dbReference type="GO" id="GO:0016757">
    <property type="term" value="F:glycosyltransferase activity"/>
    <property type="evidence" value="ECO:0007669"/>
    <property type="project" value="UniProtKB-KW"/>
</dbReference>
<dbReference type="Proteomes" id="UP001350005">
    <property type="component" value="Unassembled WGS sequence"/>
</dbReference>
<dbReference type="Gene3D" id="3.90.550.10">
    <property type="entry name" value="Spore Coat Polysaccharide Biosynthesis Protein SpsA, Chain A"/>
    <property type="match status" value="1"/>
</dbReference>
<dbReference type="EMBL" id="JAZGJU010000001">
    <property type="protein sequence ID" value="MEE6125906.1"/>
    <property type="molecule type" value="Genomic_DNA"/>
</dbReference>
<evidence type="ECO:0000259" key="1">
    <source>
        <dbReference type="Pfam" id="PF00535"/>
    </source>
</evidence>
<evidence type="ECO:0000313" key="2">
    <source>
        <dbReference type="EMBL" id="MEE6125906.1"/>
    </source>
</evidence>
<dbReference type="InterPro" id="IPR029044">
    <property type="entry name" value="Nucleotide-diphossugar_trans"/>
</dbReference>
<reference evidence="2 3" key="1">
    <citation type="submission" date="2024-01" db="EMBL/GenBank/DDBJ databases">
        <title>Whole genome of Chryseobacterium arthrosphaerae NNCa 2741.</title>
        <authorList>
            <person name="Boriskina E.V."/>
            <person name="Gordinskaya N.A."/>
            <person name="Kropotov V.S."/>
            <person name="Alekseeva A.E."/>
            <person name="Makhova M.A."/>
            <person name="Kryazhev D.V."/>
            <person name="Shkurkina I.S."/>
        </authorList>
    </citation>
    <scope>NUCLEOTIDE SEQUENCE [LARGE SCALE GENOMIC DNA]</scope>
    <source>
        <strain evidence="2 3">NNCa 2741</strain>
    </source>
</reference>
<accession>A0ABU7QTQ1</accession>
<dbReference type="RefSeq" id="WP_241309811.1">
    <property type="nucleotide sequence ID" value="NZ_JAKYXH010000003.1"/>
</dbReference>
<keyword evidence="2" id="KW-0808">Transferase</keyword>
<protein>
    <submittedName>
        <fullName evidence="2">Glycosyltransferase</fullName>
        <ecNumber evidence="2">2.4.-.-</ecNumber>
    </submittedName>
</protein>
<dbReference type="PANTHER" id="PTHR22916">
    <property type="entry name" value="GLYCOSYLTRANSFERASE"/>
    <property type="match status" value="1"/>
</dbReference>
<sequence>MEQPLVTVIVTAYNHSQYIRENLDSIKNQTYKNIQLILGDDVSPDNSVEIFEKWLEDNNFSAEKNFHTKNTGLATMLNECIKLAKGKYIKIISADDYLHPEFLEKTVAKIESLGKEYGMIHTNTYTIDENSSIGEDMADHDALGEVDPYIFRKELIKNNRIAGLTTLIKTEAIIETGEYDSMFIAEDYYRWLKISEKYLIGYVPEKLAYYRLHQENISKIKADRIEIENLILQMMFDKEGNVKNTINSITQKYYFSREKLPSQYIEAYKKYPFNIKRLNIAIQYNIPVPLYKFLNKMI</sequence>
<feature type="domain" description="Glycosyltransferase 2-like" evidence="1">
    <location>
        <begin position="7"/>
        <end position="116"/>
    </location>
</feature>
<proteinExistence type="predicted"/>
<comment type="caution">
    <text evidence="2">The sequence shown here is derived from an EMBL/GenBank/DDBJ whole genome shotgun (WGS) entry which is preliminary data.</text>
</comment>
<keyword evidence="3" id="KW-1185">Reference proteome</keyword>
<organism evidence="2 3">
    <name type="scientific">Chryseobacterium arthrosphaerae</name>
    <dbReference type="NCBI Taxonomy" id="651561"/>
    <lineage>
        <taxon>Bacteria</taxon>
        <taxon>Pseudomonadati</taxon>
        <taxon>Bacteroidota</taxon>
        <taxon>Flavobacteriia</taxon>
        <taxon>Flavobacteriales</taxon>
        <taxon>Weeksellaceae</taxon>
        <taxon>Chryseobacterium group</taxon>
        <taxon>Chryseobacterium</taxon>
    </lineage>
</organism>